<dbReference type="HAMAP" id="MF_01151">
    <property type="entry name" value="GrpE"/>
    <property type="match status" value="1"/>
</dbReference>
<feature type="region of interest" description="Disordered" evidence="7">
    <location>
        <begin position="1"/>
        <end position="70"/>
    </location>
</feature>
<evidence type="ECO:0000256" key="6">
    <source>
        <dbReference type="SAM" id="Coils"/>
    </source>
</evidence>
<reference evidence="8 9" key="1">
    <citation type="journal article" date="2014" name="PLoS Genet.">
        <title>Phylogenetically driven sequencing of extremely halophilic archaea reveals strategies for static and dynamic osmo-response.</title>
        <authorList>
            <person name="Becker E.A."/>
            <person name="Seitzer P.M."/>
            <person name="Tritt A."/>
            <person name="Larsen D."/>
            <person name="Krusor M."/>
            <person name="Yao A.I."/>
            <person name="Wu D."/>
            <person name="Madern D."/>
            <person name="Eisen J.A."/>
            <person name="Darling A.E."/>
            <person name="Facciotti M.T."/>
        </authorList>
    </citation>
    <scope>NUCLEOTIDE SEQUENCE [LARGE SCALE GENOMIC DNA]</scope>
    <source>
        <strain evidence="8 9">JCM 14848</strain>
    </source>
</reference>
<dbReference type="InParanoid" id="M0DGH3"/>
<dbReference type="Gene3D" id="2.30.22.10">
    <property type="entry name" value="Head domain of nucleotide exchange factor GrpE"/>
    <property type="match status" value="1"/>
</dbReference>
<dbReference type="AlphaFoldDB" id="M0DGH3"/>
<evidence type="ECO:0000256" key="4">
    <source>
        <dbReference type="RuleBase" id="RU000639"/>
    </source>
</evidence>
<dbReference type="SUPFAM" id="SSF51064">
    <property type="entry name" value="Head domain of nucleotide exchange factor GrpE"/>
    <property type="match status" value="1"/>
</dbReference>
<dbReference type="SUPFAM" id="SSF58014">
    <property type="entry name" value="Coiled-coil domain of nucleotide exchange factor GrpE"/>
    <property type="match status" value="1"/>
</dbReference>
<comment type="subunit">
    <text evidence="3">Homodimer.</text>
</comment>
<dbReference type="GO" id="GO:0000774">
    <property type="term" value="F:adenyl-nucleotide exchange factor activity"/>
    <property type="evidence" value="ECO:0007669"/>
    <property type="project" value="InterPro"/>
</dbReference>
<keyword evidence="6" id="KW-0175">Coiled coil</keyword>
<dbReference type="CDD" id="cd00446">
    <property type="entry name" value="GrpE"/>
    <property type="match status" value="1"/>
</dbReference>
<dbReference type="GO" id="GO:0042803">
    <property type="term" value="F:protein homodimerization activity"/>
    <property type="evidence" value="ECO:0007669"/>
    <property type="project" value="InterPro"/>
</dbReference>
<evidence type="ECO:0000256" key="3">
    <source>
        <dbReference type="HAMAP-Rule" id="MF_01151"/>
    </source>
</evidence>
<dbReference type="PANTHER" id="PTHR21237">
    <property type="entry name" value="GRPE PROTEIN"/>
    <property type="match status" value="1"/>
</dbReference>
<keyword evidence="3 4" id="KW-0346">Stress response</keyword>
<dbReference type="InterPro" id="IPR000740">
    <property type="entry name" value="GrpE"/>
</dbReference>
<dbReference type="eggNOG" id="arCOG04772">
    <property type="taxonomic scope" value="Archaea"/>
</dbReference>
<evidence type="ECO:0000256" key="5">
    <source>
        <dbReference type="RuleBase" id="RU004478"/>
    </source>
</evidence>
<keyword evidence="2 3" id="KW-0143">Chaperone</keyword>
<dbReference type="PATRIC" id="fig|1227487.5.peg.519"/>
<comment type="subcellular location">
    <subcellularLocation>
        <location evidence="3">Cytoplasm</location>
    </subcellularLocation>
</comment>
<dbReference type="PROSITE" id="PS01071">
    <property type="entry name" value="GRPE"/>
    <property type="match status" value="1"/>
</dbReference>
<evidence type="ECO:0000313" key="9">
    <source>
        <dbReference type="Proteomes" id="UP000011513"/>
    </source>
</evidence>
<dbReference type="GO" id="GO:0051087">
    <property type="term" value="F:protein-folding chaperone binding"/>
    <property type="evidence" value="ECO:0007669"/>
    <property type="project" value="InterPro"/>
</dbReference>
<comment type="caution">
    <text evidence="8">The sequence shown here is derived from an EMBL/GenBank/DDBJ whole genome shotgun (WGS) entry which is preliminary data.</text>
</comment>
<protein>
    <recommendedName>
        <fullName evidence="3 4">Protein GrpE</fullName>
    </recommendedName>
    <alternativeName>
        <fullName evidence="3">HSP-70 cofactor</fullName>
    </alternativeName>
</protein>
<keyword evidence="9" id="KW-1185">Reference proteome</keyword>
<evidence type="ECO:0000313" key="8">
    <source>
        <dbReference type="EMBL" id="ELZ34545.1"/>
    </source>
</evidence>
<feature type="compositionally biased region" description="Acidic residues" evidence="7">
    <location>
        <begin position="13"/>
        <end position="23"/>
    </location>
</feature>
<comment type="function">
    <text evidence="3 4">Participates actively in the response to hyperosmotic and heat shock by preventing the aggregation of stress-denatured proteins, in association with DnaK and GrpE. It is the nucleotide exchange factor for DnaK and may function as a thermosensor. Unfolded proteins bind initially to DnaJ; upon interaction with the DnaJ-bound protein, DnaK hydrolyzes its bound ATP, resulting in the formation of a stable complex. GrpE releases ADP from DnaK; ATP binding to DnaK triggers the release of the substrate protein, thus completing the reaction cycle. Several rounds of ATP-dependent interactions between DnaJ, DnaK and GrpE are required for fully efficient folding.</text>
</comment>
<dbReference type="InterPro" id="IPR013805">
    <property type="entry name" value="GrpE_CC"/>
</dbReference>
<dbReference type="EMBL" id="AOIV01000004">
    <property type="protein sequence ID" value="ELZ34545.1"/>
    <property type="molecule type" value="Genomic_DNA"/>
</dbReference>
<dbReference type="Pfam" id="PF01025">
    <property type="entry name" value="GrpE"/>
    <property type="match status" value="1"/>
</dbReference>
<proteinExistence type="inferred from homology"/>
<accession>M0DGH3</accession>
<dbReference type="Proteomes" id="UP000011513">
    <property type="component" value="Unassembled WGS sequence"/>
</dbReference>
<dbReference type="PANTHER" id="PTHR21237:SF23">
    <property type="entry name" value="GRPE PROTEIN HOMOLOG, MITOCHONDRIAL"/>
    <property type="match status" value="1"/>
</dbReference>
<gene>
    <name evidence="3" type="primary">grpE</name>
    <name evidence="8" type="ORF">C474_02531</name>
</gene>
<feature type="coiled-coil region" evidence="6">
    <location>
        <begin position="70"/>
        <end position="125"/>
    </location>
</feature>
<keyword evidence="3" id="KW-0963">Cytoplasm</keyword>
<evidence type="ECO:0000256" key="1">
    <source>
        <dbReference type="ARBA" id="ARBA00009054"/>
    </source>
</evidence>
<sequence>MPGEVLPRIMTEDASDPTDGDPADAEREQSATDASATGAEATDSEAEAASNASANGQTGDPLVARAAEYDEELAEDVAALRGRADELEAELAEADEENEELENRLKRTQADFQNYKKRAKKRQDQIRATATEDFVERVVTVRDNLVRALDQDEEADIRPGIESTLEEFDRILASEDVGTIDPDPGEAVDPTRHEVMMRVDSDQPEGTVADVYQAGYEMGEKVIRAAQVTVSTGDGQ</sequence>
<dbReference type="PRINTS" id="PR00773">
    <property type="entry name" value="GRPEPROTEIN"/>
</dbReference>
<dbReference type="Gene3D" id="3.90.20.20">
    <property type="match status" value="1"/>
</dbReference>
<comment type="similarity">
    <text evidence="1 3 5">Belongs to the GrpE family.</text>
</comment>
<dbReference type="GO" id="GO:0006457">
    <property type="term" value="P:protein folding"/>
    <property type="evidence" value="ECO:0007669"/>
    <property type="project" value="InterPro"/>
</dbReference>
<dbReference type="GO" id="GO:0005737">
    <property type="term" value="C:cytoplasm"/>
    <property type="evidence" value="ECO:0007669"/>
    <property type="project" value="UniProtKB-SubCell"/>
</dbReference>
<evidence type="ECO:0000256" key="7">
    <source>
        <dbReference type="SAM" id="MobiDB-lite"/>
    </source>
</evidence>
<organism evidence="8 9">
    <name type="scientific">Halogeometricum pallidum JCM 14848</name>
    <dbReference type="NCBI Taxonomy" id="1227487"/>
    <lineage>
        <taxon>Archaea</taxon>
        <taxon>Methanobacteriati</taxon>
        <taxon>Methanobacteriota</taxon>
        <taxon>Stenosarchaea group</taxon>
        <taxon>Halobacteria</taxon>
        <taxon>Halobacteriales</taxon>
        <taxon>Haloferacaceae</taxon>
        <taxon>Halogeometricum</taxon>
    </lineage>
</organism>
<dbReference type="InterPro" id="IPR009012">
    <property type="entry name" value="GrpE_head"/>
</dbReference>
<name>M0DGH3_HALPD</name>
<feature type="compositionally biased region" description="Low complexity" evidence="7">
    <location>
        <begin position="31"/>
        <end position="56"/>
    </location>
</feature>
<dbReference type="GO" id="GO:0051082">
    <property type="term" value="F:unfolded protein binding"/>
    <property type="evidence" value="ECO:0007669"/>
    <property type="project" value="TreeGrafter"/>
</dbReference>
<evidence type="ECO:0000256" key="2">
    <source>
        <dbReference type="ARBA" id="ARBA00023186"/>
    </source>
</evidence>